<proteinExistence type="predicted"/>
<keyword evidence="1" id="KW-0472">Membrane</keyword>
<evidence type="ECO:0000313" key="2">
    <source>
        <dbReference type="EMBL" id="MVM34411.1"/>
    </source>
</evidence>
<keyword evidence="1" id="KW-0812">Transmembrane</keyword>
<evidence type="ECO:0000313" key="3">
    <source>
        <dbReference type="Proteomes" id="UP000436006"/>
    </source>
</evidence>
<reference evidence="2 3" key="1">
    <citation type="submission" date="2019-12" db="EMBL/GenBank/DDBJ databases">
        <title>Spirosoma sp. HMF4905 genome sequencing and assembly.</title>
        <authorList>
            <person name="Kang H."/>
            <person name="Cha I."/>
            <person name="Kim H."/>
            <person name="Joh K."/>
        </authorList>
    </citation>
    <scope>NUCLEOTIDE SEQUENCE [LARGE SCALE GENOMIC DNA]</scope>
    <source>
        <strain evidence="2 3">HMF4905</strain>
    </source>
</reference>
<keyword evidence="3" id="KW-1185">Reference proteome</keyword>
<comment type="caution">
    <text evidence="2">The sequence shown here is derived from an EMBL/GenBank/DDBJ whole genome shotgun (WGS) entry which is preliminary data.</text>
</comment>
<accession>A0A7K1SKS0</accession>
<keyword evidence="1" id="KW-1133">Transmembrane helix</keyword>
<dbReference type="EMBL" id="WPIN01000015">
    <property type="protein sequence ID" value="MVM34411.1"/>
    <property type="molecule type" value="Genomic_DNA"/>
</dbReference>
<evidence type="ECO:0000256" key="1">
    <source>
        <dbReference type="SAM" id="Phobius"/>
    </source>
</evidence>
<dbReference type="Proteomes" id="UP000436006">
    <property type="component" value="Unassembled WGS sequence"/>
</dbReference>
<sequence>MEFTGILADIYAFIFLVTTWVIIILGAYVVWSWFIFEVLGRYVFNFFRVYRYFVAYIWFHREFKEWYEDFRLKAQAQKEQEQKEFVERVKTWFTNDNN</sequence>
<dbReference type="AlphaFoldDB" id="A0A7K1SKS0"/>
<dbReference type="RefSeq" id="WP_157589230.1">
    <property type="nucleotide sequence ID" value="NZ_WPIN01000015.1"/>
</dbReference>
<feature type="transmembrane region" description="Helical" evidence="1">
    <location>
        <begin position="12"/>
        <end position="36"/>
    </location>
</feature>
<protein>
    <submittedName>
        <fullName evidence="2">Uncharacterized protein</fullName>
    </submittedName>
</protein>
<gene>
    <name evidence="2" type="ORF">GO755_30545</name>
</gene>
<organism evidence="2 3">
    <name type="scientific">Spirosoma arboris</name>
    <dbReference type="NCBI Taxonomy" id="2682092"/>
    <lineage>
        <taxon>Bacteria</taxon>
        <taxon>Pseudomonadati</taxon>
        <taxon>Bacteroidota</taxon>
        <taxon>Cytophagia</taxon>
        <taxon>Cytophagales</taxon>
        <taxon>Cytophagaceae</taxon>
        <taxon>Spirosoma</taxon>
    </lineage>
</organism>
<name>A0A7K1SKS0_9BACT</name>